<evidence type="ECO:0008006" key="3">
    <source>
        <dbReference type="Google" id="ProtNLM"/>
    </source>
</evidence>
<comment type="caution">
    <text evidence="1">The sequence shown here is derived from an EMBL/GenBank/DDBJ whole genome shotgun (WGS) entry which is preliminary data.</text>
</comment>
<keyword evidence="2" id="KW-1185">Reference proteome</keyword>
<dbReference type="EMBL" id="BNEA01000010">
    <property type="protein sequence ID" value="GHI52830.1"/>
    <property type="molecule type" value="Genomic_DNA"/>
</dbReference>
<dbReference type="InterPro" id="IPR027417">
    <property type="entry name" value="P-loop_NTPase"/>
</dbReference>
<organism evidence="1 2">
    <name type="scientific">Streptomyces rubradiris</name>
    <name type="common">Streptomyces achromogenes subsp. rubradiris</name>
    <dbReference type="NCBI Taxonomy" id="285531"/>
    <lineage>
        <taxon>Bacteria</taxon>
        <taxon>Bacillati</taxon>
        <taxon>Actinomycetota</taxon>
        <taxon>Actinomycetes</taxon>
        <taxon>Kitasatosporales</taxon>
        <taxon>Streptomycetaceae</taxon>
        <taxon>Streptomyces</taxon>
    </lineage>
</organism>
<accession>A0ABQ3RAG0</accession>
<dbReference type="RefSeq" id="WP_189999982.1">
    <property type="nucleotide sequence ID" value="NZ_BNCB01000049.1"/>
</dbReference>
<reference evidence="2" key="1">
    <citation type="submission" date="2023-07" db="EMBL/GenBank/DDBJ databases">
        <title>Whole genome shotgun sequence of Streptomyces achromogenes subsp. rubradiris NBRC 14000.</title>
        <authorList>
            <person name="Komaki H."/>
            <person name="Tamura T."/>
        </authorList>
    </citation>
    <scope>NUCLEOTIDE SEQUENCE [LARGE SCALE GENOMIC DNA]</scope>
    <source>
        <strain evidence="2">NBRC 14000</strain>
    </source>
</reference>
<proteinExistence type="predicted"/>
<sequence length="279" mass="30389">MTFTPITLPFEPSALILLVGPSGSGKTRVSRMFPPGHVLRADDFRRMCADDSGNQAVSQAAWHALETVLRARLNLRLPTVVDATFAEEGQRRRFAALADDYGVLSYALVINTPPDIAHARNAARTGTTRVPADVVDDQVAQIREACPQREGIDRTVHAESLPVLGAALQRLAVQEARTSDLADVRRVFGDSASELFAWDSISRDTQFRTGTFAAGNEELCVRWMDDGDPFDWRFEACVPCPSGSCPGPAWTPVRSVADLAAAQQNTPVDDAECTSCFRI</sequence>
<dbReference type="Pfam" id="PF13671">
    <property type="entry name" value="AAA_33"/>
    <property type="match status" value="1"/>
</dbReference>
<name>A0ABQ3RAG0_STRRR</name>
<dbReference type="SUPFAM" id="SSF52540">
    <property type="entry name" value="P-loop containing nucleoside triphosphate hydrolases"/>
    <property type="match status" value="1"/>
</dbReference>
<dbReference type="Proteomes" id="UP000646738">
    <property type="component" value="Unassembled WGS sequence"/>
</dbReference>
<protein>
    <recommendedName>
        <fullName evidence="3">AAA domain-containing protein</fullName>
    </recommendedName>
</protein>
<evidence type="ECO:0000313" key="1">
    <source>
        <dbReference type="EMBL" id="GHI52830.1"/>
    </source>
</evidence>
<dbReference type="Gene3D" id="3.40.50.300">
    <property type="entry name" value="P-loop containing nucleotide triphosphate hydrolases"/>
    <property type="match status" value="1"/>
</dbReference>
<gene>
    <name evidence="1" type="ORF">Srubr_26760</name>
</gene>
<evidence type="ECO:0000313" key="2">
    <source>
        <dbReference type="Proteomes" id="UP000646738"/>
    </source>
</evidence>